<evidence type="ECO:0000256" key="6">
    <source>
        <dbReference type="RuleBase" id="RU363058"/>
    </source>
</evidence>
<comment type="caution">
    <text evidence="7">The sequence shown here is derived from an EMBL/GenBank/DDBJ whole genome shotgun (WGS) entry which is preliminary data.</text>
</comment>
<comment type="subcellular location">
    <subcellularLocation>
        <location evidence="1 6">Membrane</location>
        <topology evidence="1 6">Multi-pass membrane protein</topology>
    </subcellularLocation>
</comment>
<evidence type="ECO:0000313" key="8">
    <source>
        <dbReference type="Proteomes" id="UP000005143"/>
    </source>
</evidence>
<accession>H0E858</accession>
<name>H0E858_9ACTN</name>
<dbReference type="EMBL" id="AGUD01000240">
    <property type="protein sequence ID" value="EHN10123.1"/>
    <property type="molecule type" value="Genomic_DNA"/>
</dbReference>
<evidence type="ECO:0000256" key="5">
    <source>
        <dbReference type="ARBA" id="ARBA00023136"/>
    </source>
</evidence>
<keyword evidence="5 6" id="KW-0472">Membrane</keyword>
<comment type="similarity">
    <text evidence="6">Belongs to the inorganic phosphate transporter (PiT) (TC 2.A.20) family.</text>
</comment>
<dbReference type="GO" id="GO:0005315">
    <property type="term" value="F:phosphate transmembrane transporter activity"/>
    <property type="evidence" value="ECO:0007669"/>
    <property type="project" value="InterPro"/>
</dbReference>
<keyword evidence="4 6" id="KW-1133">Transmembrane helix</keyword>
<keyword evidence="8" id="KW-1185">Reference proteome</keyword>
<feature type="transmembrane region" description="Helical" evidence="6">
    <location>
        <begin position="76"/>
        <end position="98"/>
    </location>
</feature>
<organism evidence="7 8">
    <name type="scientific">Patulibacter medicamentivorans</name>
    <dbReference type="NCBI Taxonomy" id="1097667"/>
    <lineage>
        <taxon>Bacteria</taxon>
        <taxon>Bacillati</taxon>
        <taxon>Actinomycetota</taxon>
        <taxon>Thermoleophilia</taxon>
        <taxon>Solirubrobacterales</taxon>
        <taxon>Patulibacteraceae</taxon>
        <taxon>Patulibacter</taxon>
    </lineage>
</organism>
<keyword evidence="2 6" id="KW-0813">Transport</keyword>
<proteinExistence type="inferred from homology"/>
<dbReference type="GO" id="GO:0035435">
    <property type="term" value="P:phosphate ion transmembrane transport"/>
    <property type="evidence" value="ECO:0007669"/>
    <property type="project" value="TreeGrafter"/>
</dbReference>
<evidence type="ECO:0000256" key="3">
    <source>
        <dbReference type="ARBA" id="ARBA00022692"/>
    </source>
</evidence>
<reference evidence="7 8" key="1">
    <citation type="journal article" date="2013" name="Biodegradation">
        <title>Quantitative proteomic analysis of ibuprofen-degrading Patulibacter sp. strain I11.</title>
        <authorList>
            <person name="Almeida B."/>
            <person name="Kjeldal H."/>
            <person name="Lolas I."/>
            <person name="Knudsen A.D."/>
            <person name="Carvalho G."/>
            <person name="Nielsen K.L."/>
            <person name="Barreto Crespo M.T."/>
            <person name="Stensballe A."/>
            <person name="Nielsen J.L."/>
        </authorList>
    </citation>
    <scope>NUCLEOTIDE SEQUENCE [LARGE SCALE GENOMIC DNA]</scope>
    <source>
        <strain evidence="7 8">I11</strain>
    </source>
</reference>
<feature type="transmembrane region" description="Helical" evidence="6">
    <location>
        <begin position="218"/>
        <end position="240"/>
    </location>
</feature>
<dbReference type="OrthoDB" id="9779554at2"/>
<feature type="transmembrane region" description="Helical" evidence="6">
    <location>
        <begin position="104"/>
        <end position="122"/>
    </location>
</feature>
<dbReference type="GO" id="GO:0016020">
    <property type="term" value="C:membrane"/>
    <property type="evidence" value="ECO:0007669"/>
    <property type="project" value="UniProtKB-SubCell"/>
</dbReference>
<feature type="transmembrane region" description="Helical" evidence="6">
    <location>
        <begin position="134"/>
        <end position="160"/>
    </location>
</feature>
<keyword evidence="6" id="KW-0592">Phosphate transport</keyword>
<feature type="transmembrane region" description="Helical" evidence="6">
    <location>
        <begin position="331"/>
        <end position="353"/>
    </location>
</feature>
<dbReference type="PANTHER" id="PTHR11101:SF54">
    <property type="entry name" value="LOW-AFFINITY INORGANIC PHOSPHATE TRANSPORTER-RELATED"/>
    <property type="match status" value="1"/>
</dbReference>
<dbReference type="PANTHER" id="PTHR11101">
    <property type="entry name" value="PHOSPHATE TRANSPORTER"/>
    <property type="match status" value="1"/>
</dbReference>
<evidence type="ECO:0000256" key="4">
    <source>
        <dbReference type="ARBA" id="ARBA00022989"/>
    </source>
</evidence>
<dbReference type="Proteomes" id="UP000005143">
    <property type="component" value="Unassembled WGS sequence"/>
</dbReference>
<evidence type="ECO:0000256" key="2">
    <source>
        <dbReference type="ARBA" id="ARBA00022448"/>
    </source>
</evidence>
<feature type="transmembrane region" description="Helical" evidence="6">
    <location>
        <begin position="40"/>
        <end position="64"/>
    </location>
</feature>
<gene>
    <name evidence="7" type="ORF">PAI11_30160</name>
</gene>
<sequence>MASDLLLVLVIGAALAFDFTNGFHDTANVVATSISTRAMAPRAAIALAAILNFVGAFLSLEVAATIAKGIVDSGAITLQVVFAGLIGAILWNLVTWWYGLPSSSSHALIGGVVGAMLVSHGPSAIHGDGLLGKVVLPALVAPVLAFVVAGLSILLVYRIVGRLRPGPVTRGFRLGQIASGSLLALAHGTNDAQKTMGVITLALVAHGSLSAAHPDVPFWVVVASASAIALGTYSGGWRIIRTMGSKIIKMDAAQGFSAQGSGAAVILAATHVGFPLSTTHVISGGVVGAGAAKRLSAVKWGVAGNMAVAWILTIPAAGLTGAAAYGISALFGGGTLGPLVVCLVLAVATVALIRARSTPAALAEDPA</sequence>
<evidence type="ECO:0000313" key="7">
    <source>
        <dbReference type="EMBL" id="EHN10123.1"/>
    </source>
</evidence>
<dbReference type="Pfam" id="PF01384">
    <property type="entry name" value="PHO4"/>
    <property type="match status" value="1"/>
</dbReference>
<dbReference type="RefSeq" id="WP_007576647.1">
    <property type="nucleotide sequence ID" value="NZ_AGUD01000240.1"/>
</dbReference>
<dbReference type="AlphaFoldDB" id="H0E858"/>
<protein>
    <recommendedName>
        <fullName evidence="6">Phosphate transporter</fullName>
    </recommendedName>
</protein>
<dbReference type="PATRIC" id="fig|1097667.3.peg.2990"/>
<dbReference type="InterPro" id="IPR001204">
    <property type="entry name" value="Phos_transporter"/>
</dbReference>
<evidence type="ECO:0000256" key="1">
    <source>
        <dbReference type="ARBA" id="ARBA00004141"/>
    </source>
</evidence>
<feature type="transmembrane region" description="Helical" evidence="6">
    <location>
        <begin position="302"/>
        <end position="325"/>
    </location>
</feature>
<keyword evidence="3 6" id="KW-0812">Transmembrane</keyword>